<sequence>MRSSFSKLPLTGVKVVDFGQYIAGPAVAMLLGDLGATVVHIDPPGGPMWDSPANAALMRNKLIVTLDLKTEDGLAHAQSLCAEADIIVENFRPGKLAALGIDFAAMREDRPELITVSLPGFASNDAERRELRAFESVVAASSGVFTDMGLNRVLMGLNPSFSPLPLSSAYASQIAASATVLALQSRQVTGLGDQIEVPLAAAVMEGLCYNSIKVSDMPARYLTQREIEIERRRVEGLPMNVSYEDLQELLDPFFRSYMCKDGRMFYVVCPSHKHHARRCLEVLGLYDEMIEEGLQEEDDTYKPQSEWETGTSLGVYPMPKHWADKIAARMKEVFMTRTSHEWKRMFGRAGIPGAPQRWLQEWINDEYAEASGLMIDVWDPEYGEMTQPGPVVWMEESGEEALSPEPRRWVEFDEALKVLRKLRTEIPGPEEAIEQDGWLSGVRVLDLCNVIAGPHAASYLARFGAEVIKLDPAKPLYDSWNTVIYGLSQGRGKTSILADVKSEHGRKVFEDLVKSVDVIFWNAPDSQIKRMGLDAESLRKLNPEAIFCKLDCFSGVRRGVRTDYIGYDDLVQATTGIMLRFGGAMDRPEEHAHVGTIDVMCGFGGALAVAAALYQKHRFGRIGRGRTSLSANSGLLQIPFAYDYRGRGLFDEPSGPEVNGYDPLSRFYSTASGVYILLSAYEADLPRFGKVEGLEDLPDVPVDDRAAFLAGVFQMHPATEWVARLRAADIGCAICNNIDALRSENLSEPDGAPGTTRGSYSFTHYADHPSGHEVIQLDPYAVRSIRGRVFVLPPTEKFGASTRKILGDLGYSEAAIERMLKSGQLSEGWSGEYLPS</sequence>
<dbReference type="InterPro" id="IPR023606">
    <property type="entry name" value="CoA-Trfase_III_dom_1_sf"/>
</dbReference>
<name>A0A1I0YJV0_9RHOB</name>
<dbReference type="RefSeq" id="WP_092066629.1">
    <property type="nucleotide sequence ID" value="NZ_FOJU01000005.1"/>
</dbReference>
<evidence type="ECO:0000313" key="2">
    <source>
        <dbReference type="Proteomes" id="UP000198796"/>
    </source>
</evidence>
<protein>
    <submittedName>
        <fullName evidence="1">Dimethylsulfoniopropionate cleavage enzyme DddD</fullName>
    </submittedName>
</protein>
<evidence type="ECO:0000313" key="1">
    <source>
        <dbReference type="EMBL" id="SFB13471.1"/>
    </source>
</evidence>
<accession>A0A1I0YJV0</accession>
<dbReference type="InterPro" id="IPR003673">
    <property type="entry name" value="CoA-Trfase_fam_III"/>
</dbReference>
<dbReference type="PANTHER" id="PTHR48228:SF2">
    <property type="entry name" value="E-CINNAMOYL-COA:R-PHENYLLACTATE COA TRANSFERASE LARGE SUBUNIT"/>
    <property type="match status" value="1"/>
</dbReference>
<dbReference type="InterPro" id="IPR050509">
    <property type="entry name" value="CoA-transferase_III"/>
</dbReference>
<keyword evidence="2" id="KW-1185">Reference proteome</keyword>
<dbReference type="InterPro" id="IPR044855">
    <property type="entry name" value="CoA-Trfase_III_dom3_sf"/>
</dbReference>
<dbReference type="Proteomes" id="UP000198796">
    <property type="component" value="Unassembled WGS sequence"/>
</dbReference>
<dbReference type="OrthoDB" id="7208981at2"/>
<gene>
    <name evidence="1" type="ORF">SAMN05421688_3180</name>
</gene>
<proteinExistence type="predicted"/>
<organism evidence="1 2">
    <name type="scientific">Poseidonocella pacifica</name>
    <dbReference type="NCBI Taxonomy" id="871651"/>
    <lineage>
        <taxon>Bacteria</taxon>
        <taxon>Pseudomonadati</taxon>
        <taxon>Pseudomonadota</taxon>
        <taxon>Alphaproteobacteria</taxon>
        <taxon>Rhodobacterales</taxon>
        <taxon>Roseobacteraceae</taxon>
        <taxon>Poseidonocella</taxon>
    </lineage>
</organism>
<dbReference type="Gene3D" id="3.40.50.10540">
    <property type="entry name" value="Crotonobetainyl-coa:carnitine coa-transferase, domain 1"/>
    <property type="match status" value="3"/>
</dbReference>
<reference evidence="1 2" key="1">
    <citation type="submission" date="2016-10" db="EMBL/GenBank/DDBJ databases">
        <authorList>
            <person name="de Groot N.N."/>
        </authorList>
    </citation>
    <scope>NUCLEOTIDE SEQUENCE [LARGE SCALE GENOMIC DNA]</scope>
    <source>
        <strain evidence="1 2">DSM 29316</strain>
    </source>
</reference>
<dbReference type="PANTHER" id="PTHR48228">
    <property type="entry name" value="SUCCINYL-COA--D-CITRAMALATE COA-TRANSFERASE"/>
    <property type="match status" value="1"/>
</dbReference>
<dbReference type="GO" id="GO:0003824">
    <property type="term" value="F:catalytic activity"/>
    <property type="evidence" value="ECO:0007669"/>
    <property type="project" value="InterPro"/>
</dbReference>
<dbReference type="SUPFAM" id="SSF89796">
    <property type="entry name" value="CoA-transferase family III (CaiB/BaiF)"/>
    <property type="match status" value="2"/>
</dbReference>
<dbReference type="STRING" id="871651.SAMN05421688_3180"/>
<dbReference type="Gene3D" id="3.30.1540.10">
    <property type="entry name" value="formyl-coa transferase, domain 3"/>
    <property type="match status" value="1"/>
</dbReference>
<dbReference type="AlphaFoldDB" id="A0A1I0YJV0"/>
<dbReference type="Pfam" id="PF02515">
    <property type="entry name" value="CoA_transf_3"/>
    <property type="match status" value="2"/>
</dbReference>
<dbReference type="EMBL" id="FOJU01000005">
    <property type="protein sequence ID" value="SFB13471.1"/>
    <property type="molecule type" value="Genomic_DNA"/>
</dbReference>